<evidence type="ECO:0000313" key="4">
    <source>
        <dbReference type="Proteomes" id="UP000502498"/>
    </source>
</evidence>
<protein>
    <submittedName>
        <fullName evidence="3">PPOX class F420-dependent oxidoreductase</fullName>
    </submittedName>
</protein>
<accession>A0A7D4QDS6</accession>
<feature type="domain" description="Pyridoxamine 5'-phosphate oxidase N-terminal" evidence="2">
    <location>
        <begin position="15"/>
        <end position="127"/>
    </location>
</feature>
<dbReference type="Pfam" id="PF01243">
    <property type="entry name" value="PNPOx_N"/>
    <property type="match status" value="1"/>
</dbReference>
<dbReference type="GO" id="GO:0005829">
    <property type="term" value="C:cytosol"/>
    <property type="evidence" value="ECO:0007669"/>
    <property type="project" value="TreeGrafter"/>
</dbReference>
<dbReference type="InterPro" id="IPR012349">
    <property type="entry name" value="Split_barrel_FMN-bd"/>
</dbReference>
<dbReference type="Gene3D" id="2.30.110.10">
    <property type="entry name" value="Electron Transport, Fmn-binding Protein, Chain A"/>
    <property type="match status" value="1"/>
</dbReference>
<dbReference type="InterPro" id="IPR019920">
    <property type="entry name" value="F420-binding_dom_put"/>
</dbReference>
<dbReference type="AlphaFoldDB" id="A0A7D4QDS6"/>
<reference evidence="3 4" key="1">
    <citation type="submission" date="2020-05" db="EMBL/GenBank/DDBJ databases">
        <title>Strain PA2F3 complete genome.</title>
        <authorList>
            <person name="Kim Y.-S."/>
            <person name="Kim S.-J."/>
            <person name="Jung H.-k."/>
            <person name="Kim S.-E."/>
            <person name="Kim K.-H."/>
        </authorList>
    </citation>
    <scope>NUCLEOTIDE SEQUENCE [LARGE SCALE GENOMIC DNA]</scope>
    <source>
        <strain evidence="3 4">PA2F3</strain>
    </source>
</reference>
<dbReference type="NCBIfam" id="TIGR03618">
    <property type="entry name" value="Rv1155_F420"/>
    <property type="match status" value="1"/>
</dbReference>
<organism evidence="3 4">
    <name type="scientific">Microbacterium hominis</name>
    <dbReference type="NCBI Taxonomy" id="162426"/>
    <lineage>
        <taxon>Bacteria</taxon>
        <taxon>Bacillati</taxon>
        <taxon>Actinomycetota</taxon>
        <taxon>Actinomycetes</taxon>
        <taxon>Micrococcales</taxon>
        <taxon>Microbacteriaceae</taxon>
        <taxon>Microbacterium</taxon>
    </lineage>
</organism>
<dbReference type="InterPro" id="IPR052019">
    <property type="entry name" value="F420H2_bilvrd_red/Heme_oxyg"/>
</dbReference>
<name>A0A7D4QDS6_9MICO</name>
<dbReference type="PANTHER" id="PTHR35176:SF1">
    <property type="entry name" value="F420H(2)-DEPENDENT BILIVERDIN REDUCTASE"/>
    <property type="match status" value="1"/>
</dbReference>
<dbReference type="RefSeq" id="WP_172990882.1">
    <property type="nucleotide sequence ID" value="NZ_CP054038.1"/>
</dbReference>
<dbReference type="GO" id="GO:0016627">
    <property type="term" value="F:oxidoreductase activity, acting on the CH-CH group of donors"/>
    <property type="evidence" value="ECO:0007669"/>
    <property type="project" value="TreeGrafter"/>
</dbReference>
<dbReference type="PANTHER" id="PTHR35176">
    <property type="entry name" value="HEME OXYGENASE HI_0854-RELATED"/>
    <property type="match status" value="1"/>
</dbReference>
<dbReference type="EMBL" id="CP054038">
    <property type="protein sequence ID" value="QKJ20457.1"/>
    <property type="molecule type" value="Genomic_DNA"/>
</dbReference>
<sequence>MTSLRGVTADLLTSAGAEFLAERHLATLSTMGPTGAIHVVAVGFTVDDGIVRVITSDGSQKVRNIERDARATVAQVAGPQWISIAGRASIERDPAAVARAERLYAQRYRPPRVNPRRVVIRLEPDTVMGSAGLFRPAGAD</sequence>
<gene>
    <name evidence="3" type="ORF">HQM25_14545</name>
</gene>
<keyword evidence="1" id="KW-0560">Oxidoreductase</keyword>
<evidence type="ECO:0000259" key="2">
    <source>
        <dbReference type="Pfam" id="PF01243"/>
    </source>
</evidence>
<dbReference type="GO" id="GO:0070967">
    <property type="term" value="F:coenzyme F420 binding"/>
    <property type="evidence" value="ECO:0007669"/>
    <property type="project" value="TreeGrafter"/>
</dbReference>
<dbReference type="InterPro" id="IPR011576">
    <property type="entry name" value="Pyridox_Oxase_N"/>
</dbReference>
<evidence type="ECO:0000313" key="3">
    <source>
        <dbReference type="EMBL" id="QKJ20457.1"/>
    </source>
</evidence>
<dbReference type="Proteomes" id="UP000502498">
    <property type="component" value="Chromosome"/>
</dbReference>
<proteinExistence type="predicted"/>
<evidence type="ECO:0000256" key="1">
    <source>
        <dbReference type="ARBA" id="ARBA00023002"/>
    </source>
</evidence>
<dbReference type="SUPFAM" id="SSF50475">
    <property type="entry name" value="FMN-binding split barrel"/>
    <property type="match status" value="1"/>
</dbReference>